<comment type="similarity">
    <text evidence="1">Belongs to the P-Pant transferase superfamily. Gsp/Sfp/HetI/AcpT family.</text>
</comment>
<proteinExistence type="inferred from homology"/>
<evidence type="ECO:0000259" key="3">
    <source>
        <dbReference type="Pfam" id="PF01648"/>
    </source>
</evidence>
<gene>
    <name evidence="5" type="ORF">D3871_00745</name>
</gene>
<sequence>MQDEALTRAMQCLTSEERQRYASFTRAERRCQYLIGRVLLRHAVSRVTGIHPKLVATVDRRGSGPGLTLPDGVLHPGISISHSRNWIACITGTGISLGLDIEVTDESRDVTALADAAFSGDEAAWIHGQEAHARVSAFYRFWTVKEALIKLWSNSEKRQPLPLLVDDNGGPHSSGAGWHSLTLAYRNLAIAVCSGMALPEVVLVDATSLLA</sequence>
<dbReference type="EMBL" id="QYUO01000001">
    <property type="protein sequence ID" value="RJF97222.1"/>
    <property type="molecule type" value="Genomic_DNA"/>
</dbReference>
<evidence type="ECO:0000256" key="2">
    <source>
        <dbReference type="ARBA" id="ARBA00022679"/>
    </source>
</evidence>
<dbReference type="Pfam" id="PF01648">
    <property type="entry name" value="ACPS"/>
    <property type="match status" value="1"/>
</dbReference>
<organism evidence="5 6">
    <name type="scientific">Noviherbaspirillum saxi</name>
    <dbReference type="NCBI Taxonomy" id="2320863"/>
    <lineage>
        <taxon>Bacteria</taxon>
        <taxon>Pseudomonadati</taxon>
        <taxon>Pseudomonadota</taxon>
        <taxon>Betaproteobacteria</taxon>
        <taxon>Burkholderiales</taxon>
        <taxon>Oxalobacteraceae</taxon>
        <taxon>Noviherbaspirillum</taxon>
    </lineage>
</organism>
<keyword evidence="2 5" id="KW-0808">Transferase</keyword>
<evidence type="ECO:0000259" key="4">
    <source>
        <dbReference type="Pfam" id="PF22624"/>
    </source>
</evidence>
<evidence type="ECO:0000313" key="6">
    <source>
        <dbReference type="Proteomes" id="UP000265955"/>
    </source>
</evidence>
<dbReference type="SUPFAM" id="SSF56214">
    <property type="entry name" value="4'-phosphopantetheinyl transferase"/>
    <property type="match status" value="2"/>
</dbReference>
<reference evidence="6" key="1">
    <citation type="submission" date="2018-09" db="EMBL/GenBank/DDBJ databases">
        <authorList>
            <person name="Zhu H."/>
        </authorList>
    </citation>
    <scope>NUCLEOTIDE SEQUENCE [LARGE SCALE GENOMIC DNA]</scope>
    <source>
        <strain evidence="6">K1R23-30</strain>
    </source>
</reference>
<dbReference type="InterPro" id="IPR050559">
    <property type="entry name" value="P-Pant_transferase_sf"/>
</dbReference>
<evidence type="ECO:0000256" key="1">
    <source>
        <dbReference type="ARBA" id="ARBA00010990"/>
    </source>
</evidence>
<dbReference type="Gene3D" id="3.90.470.20">
    <property type="entry name" value="4'-phosphopantetheinyl transferase domain"/>
    <property type="match status" value="2"/>
</dbReference>
<dbReference type="Pfam" id="PF22624">
    <property type="entry name" value="AASDHPPT_N"/>
    <property type="match status" value="1"/>
</dbReference>
<evidence type="ECO:0000313" key="5">
    <source>
        <dbReference type="EMBL" id="RJF97222.1"/>
    </source>
</evidence>
<dbReference type="InterPro" id="IPR008278">
    <property type="entry name" value="4-PPantetheinyl_Trfase_dom"/>
</dbReference>
<dbReference type="GO" id="GO:0005829">
    <property type="term" value="C:cytosol"/>
    <property type="evidence" value="ECO:0007669"/>
    <property type="project" value="TreeGrafter"/>
</dbReference>
<comment type="caution">
    <text evidence="5">The sequence shown here is derived from an EMBL/GenBank/DDBJ whole genome shotgun (WGS) entry which is preliminary data.</text>
</comment>
<dbReference type="InterPro" id="IPR055066">
    <property type="entry name" value="AASDHPPT_N"/>
</dbReference>
<dbReference type="PANTHER" id="PTHR12215:SF10">
    <property type="entry name" value="L-AMINOADIPATE-SEMIALDEHYDE DEHYDROGENASE-PHOSPHOPANTETHEINYL TRANSFERASE"/>
    <property type="match status" value="1"/>
</dbReference>
<dbReference type="AlphaFoldDB" id="A0A3A3FM14"/>
<dbReference type="PANTHER" id="PTHR12215">
    <property type="entry name" value="PHOSPHOPANTETHEINE TRANSFERASE"/>
    <property type="match status" value="1"/>
</dbReference>
<protein>
    <submittedName>
        <fullName evidence="5">4'-phosphopantetheinyl transferase superfamily protein</fullName>
    </submittedName>
</protein>
<name>A0A3A3FM14_9BURK</name>
<keyword evidence="6" id="KW-1185">Reference proteome</keyword>
<dbReference type="InterPro" id="IPR037143">
    <property type="entry name" value="4-PPantetheinyl_Trfase_dom_sf"/>
</dbReference>
<dbReference type="Proteomes" id="UP000265955">
    <property type="component" value="Unassembled WGS sequence"/>
</dbReference>
<accession>A0A3A3FM14</accession>
<feature type="domain" description="4'-phosphopantetheinyl transferase" evidence="3">
    <location>
        <begin position="96"/>
        <end position="156"/>
    </location>
</feature>
<feature type="domain" description="4'-phosphopantetheinyl transferase N-terminal" evidence="4">
    <location>
        <begin position="4"/>
        <end position="68"/>
    </location>
</feature>
<dbReference type="GO" id="GO:0019878">
    <property type="term" value="P:lysine biosynthetic process via aminoadipic acid"/>
    <property type="evidence" value="ECO:0007669"/>
    <property type="project" value="TreeGrafter"/>
</dbReference>
<dbReference type="GO" id="GO:0008897">
    <property type="term" value="F:holo-[acyl-carrier-protein] synthase activity"/>
    <property type="evidence" value="ECO:0007669"/>
    <property type="project" value="InterPro"/>
</dbReference>
<dbReference type="GO" id="GO:0000287">
    <property type="term" value="F:magnesium ion binding"/>
    <property type="evidence" value="ECO:0007669"/>
    <property type="project" value="InterPro"/>
</dbReference>